<comment type="function">
    <text evidence="15">Plays a critical role in recombination and DNA repair. Helps process Holliday junction intermediates to mature products by catalyzing branch migration. Has replication fork regression activity, unwinds stalled or blocked replication forks to make a HJ that can be resolved. Has a DNA unwinding activity characteristic of a DNA helicase with 3'-5' polarity.</text>
</comment>
<keyword evidence="6 15" id="KW-0347">Helicase</keyword>
<dbReference type="SUPFAM" id="SSF50249">
    <property type="entry name" value="Nucleic acid-binding proteins"/>
    <property type="match status" value="1"/>
</dbReference>
<keyword evidence="9 15" id="KW-0233">DNA recombination</keyword>
<dbReference type="NCBIfam" id="NF008165">
    <property type="entry name" value="PRK10917.1-3"/>
    <property type="match status" value="1"/>
</dbReference>
<dbReference type="GO" id="GO:0005524">
    <property type="term" value="F:ATP binding"/>
    <property type="evidence" value="ECO:0007669"/>
    <property type="project" value="UniProtKB-KW"/>
</dbReference>
<evidence type="ECO:0000256" key="13">
    <source>
        <dbReference type="ARBA" id="ARBA00034808"/>
    </source>
</evidence>
<dbReference type="InterPro" id="IPR014001">
    <property type="entry name" value="Helicase_ATP-bd"/>
</dbReference>
<evidence type="ECO:0000256" key="15">
    <source>
        <dbReference type="RuleBase" id="RU363016"/>
    </source>
</evidence>
<keyword evidence="3 15" id="KW-0547">Nucleotide-binding</keyword>
<evidence type="ECO:0000259" key="16">
    <source>
        <dbReference type="PROSITE" id="PS51192"/>
    </source>
</evidence>
<dbReference type="Proteomes" id="UP000295334">
    <property type="component" value="Unassembled WGS sequence"/>
</dbReference>
<evidence type="ECO:0000256" key="5">
    <source>
        <dbReference type="ARBA" id="ARBA00022801"/>
    </source>
</evidence>
<comment type="catalytic activity">
    <reaction evidence="12 15">
        <text>Couples ATP hydrolysis with the unwinding of duplex DNA by translocating in the 3'-5' direction.</text>
        <dbReference type="EC" id="5.6.2.4"/>
    </reaction>
</comment>
<comment type="caution">
    <text evidence="18">The sequence shown here is derived from an EMBL/GenBank/DDBJ whole genome shotgun (WGS) entry which is preliminary data.</text>
</comment>
<dbReference type="PROSITE" id="PS51194">
    <property type="entry name" value="HELICASE_CTER"/>
    <property type="match status" value="1"/>
</dbReference>
<reference evidence="18 19" key="1">
    <citation type="submission" date="2019-03" db="EMBL/GenBank/DDBJ databases">
        <authorList>
            <person name="Kim M.K.M."/>
        </authorList>
    </citation>
    <scope>NUCLEOTIDE SEQUENCE [LARGE SCALE GENOMIC DNA]</scope>
    <source>
        <strain evidence="18 19">17J68-12</strain>
    </source>
</reference>
<dbReference type="GO" id="GO:0016887">
    <property type="term" value="F:ATP hydrolysis activity"/>
    <property type="evidence" value="ECO:0007669"/>
    <property type="project" value="RHEA"/>
</dbReference>
<keyword evidence="10 15" id="KW-0234">DNA repair</keyword>
<keyword evidence="7 15" id="KW-0067">ATP-binding</keyword>
<dbReference type="Pfam" id="PF17191">
    <property type="entry name" value="RecG_wedge"/>
    <property type="match status" value="1"/>
</dbReference>
<keyword evidence="19" id="KW-1185">Reference proteome</keyword>
<name>A0A4R1BBY6_9BACT</name>
<dbReference type="GO" id="GO:0006281">
    <property type="term" value="P:DNA repair"/>
    <property type="evidence" value="ECO:0007669"/>
    <property type="project" value="UniProtKB-UniRule"/>
</dbReference>
<dbReference type="RefSeq" id="WP_131449449.1">
    <property type="nucleotide sequence ID" value="NZ_SJZI01000042.1"/>
</dbReference>
<organism evidence="18 19">
    <name type="scientific">Flaviaesturariibacter flavus</name>
    <dbReference type="NCBI Taxonomy" id="2502780"/>
    <lineage>
        <taxon>Bacteria</taxon>
        <taxon>Pseudomonadati</taxon>
        <taxon>Bacteroidota</taxon>
        <taxon>Chitinophagia</taxon>
        <taxon>Chitinophagales</taxon>
        <taxon>Chitinophagaceae</taxon>
        <taxon>Flaviaestuariibacter</taxon>
    </lineage>
</organism>
<dbReference type="Gene3D" id="3.40.50.300">
    <property type="entry name" value="P-loop containing nucleotide triphosphate hydrolases"/>
    <property type="match status" value="2"/>
</dbReference>
<evidence type="ECO:0000256" key="7">
    <source>
        <dbReference type="ARBA" id="ARBA00022840"/>
    </source>
</evidence>
<evidence type="ECO:0000256" key="6">
    <source>
        <dbReference type="ARBA" id="ARBA00022806"/>
    </source>
</evidence>
<comment type="similarity">
    <text evidence="1 15">Belongs to the helicase family. RecG subfamily.</text>
</comment>
<evidence type="ECO:0000256" key="11">
    <source>
        <dbReference type="ARBA" id="ARBA00023235"/>
    </source>
</evidence>
<evidence type="ECO:0000256" key="2">
    <source>
        <dbReference type="ARBA" id="ARBA00017846"/>
    </source>
</evidence>
<evidence type="ECO:0000256" key="8">
    <source>
        <dbReference type="ARBA" id="ARBA00023125"/>
    </source>
</evidence>
<dbReference type="Gene3D" id="2.40.50.140">
    <property type="entry name" value="Nucleic acid-binding proteins"/>
    <property type="match status" value="1"/>
</dbReference>
<dbReference type="OrthoDB" id="9804325at2"/>
<dbReference type="NCBIfam" id="NF008168">
    <property type="entry name" value="PRK10917.2-2"/>
    <property type="match status" value="1"/>
</dbReference>
<dbReference type="EMBL" id="SJZI01000042">
    <property type="protein sequence ID" value="TCJ14458.1"/>
    <property type="molecule type" value="Genomic_DNA"/>
</dbReference>
<dbReference type="PANTHER" id="PTHR47964">
    <property type="entry name" value="ATP-DEPENDENT DNA HELICASE HOMOLOG RECG, CHLOROPLASTIC"/>
    <property type="match status" value="1"/>
</dbReference>
<keyword evidence="5 15" id="KW-0378">Hydrolase</keyword>
<sequence length="701" mass="78727">MATTPNILASPIEYLKGVGPHKADLLKKELGIFTFGDLLHHFPYRHVDKTRFTPVIDLNPSMEYVQVRGFLTYKETTGEKSARRLLAYLRDETGTIELTWFKGLNWVEKLLREGAQYTVFGRLSFFMGKPQLVHPEIEAYSPGAVASTLEPVYSTTEKLKSRGLGARQIGTLVKALLELLKPADIPENIPDHILQKGVLMPRYDAYRALHFPPGAKACNLAIRRLKFEELFVTQVRLARLRSERHRLSRGVIFNEVGELFNTFYKDYLPFALTGAQKRVLKEVRTDTASGHQMNRLLQGDVGSGKTIVALLAMLLAVDNGYQACLMAPTEILAQQHYRGLTDLLKDLPVPIRILTGSTKTSERKTILRQLLDGSVRILIGTHALIEEVVQFQNLGLAIVDEQHRFGVAQRARLWKKAAIPPHVLVMTATPIPRTLAMTAYGDLDCSVMDELPPGRQPVLTVHRLDDQRSRVMEFIRSELEKGRQTYVIFPLIEESEKVDYESLMQGYENVKAYFPEPRYRISMVHGRQTPDVKEANMQRFVTGDTHIMVSTTVIEVGVNVPNASVMVIESAEKFGLSQLHQLRGRVGRGAEKSYCVLMTGPKLSNDARERLKIMCATNSGFEIAEKDLELRGPGEIEGTRQSGALNFRLADLVKDKTVLDAAKNFAEQLVAEDPELESPANAPLKDYLLSLLGKTPWSRIS</sequence>
<dbReference type="Pfam" id="PF00270">
    <property type="entry name" value="DEAD"/>
    <property type="match status" value="1"/>
</dbReference>
<feature type="domain" description="Helicase C-terminal" evidence="17">
    <location>
        <begin position="467"/>
        <end position="629"/>
    </location>
</feature>
<keyword evidence="4 15" id="KW-0227">DNA damage</keyword>
<evidence type="ECO:0000313" key="19">
    <source>
        <dbReference type="Proteomes" id="UP000295334"/>
    </source>
</evidence>
<dbReference type="InterPro" id="IPR012340">
    <property type="entry name" value="NA-bd_OB-fold"/>
</dbReference>
<evidence type="ECO:0000256" key="3">
    <source>
        <dbReference type="ARBA" id="ARBA00022741"/>
    </source>
</evidence>
<gene>
    <name evidence="18" type="primary">recG</name>
    <name evidence="18" type="ORF">EPD60_10740</name>
</gene>
<keyword evidence="11" id="KW-0413">Isomerase</keyword>
<keyword evidence="8" id="KW-0238">DNA-binding</keyword>
<dbReference type="InterPro" id="IPR045562">
    <property type="entry name" value="RecG_dom3_C"/>
</dbReference>
<dbReference type="InterPro" id="IPR004609">
    <property type="entry name" value="ATP-dep_DNA_helicase_RecG"/>
</dbReference>
<dbReference type="CDD" id="cd04488">
    <property type="entry name" value="RecG_wedge_OBF"/>
    <property type="match status" value="1"/>
</dbReference>
<dbReference type="GO" id="GO:0006310">
    <property type="term" value="P:DNA recombination"/>
    <property type="evidence" value="ECO:0007669"/>
    <property type="project" value="UniProtKB-UniRule"/>
</dbReference>
<feature type="domain" description="Helicase ATP-binding" evidence="16">
    <location>
        <begin position="286"/>
        <end position="448"/>
    </location>
</feature>
<dbReference type="SMART" id="SM00490">
    <property type="entry name" value="HELICc"/>
    <property type="match status" value="1"/>
</dbReference>
<evidence type="ECO:0000256" key="9">
    <source>
        <dbReference type="ARBA" id="ARBA00023172"/>
    </source>
</evidence>
<protein>
    <recommendedName>
        <fullName evidence="2 15">ATP-dependent DNA helicase RecG</fullName>
        <ecNumber evidence="13 15">5.6.2.4</ecNumber>
    </recommendedName>
</protein>
<dbReference type="GO" id="GO:0003677">
    <property type="term" value="F:DNA binding"/>
    <property type="evidence" value="ECO:0007669"/>
    <property type="project" value="UniProtKB-KW"/>
</dbReference>
<dbReference type="NCBIfam" id="TIGR00643">
    <property type="entry name" value="recG"/>
    <property type="match status" value="1"/>
</dbReference>
<dbReference type="PANTHER" id="PTHR47964:SF1">
    <property type="entry name" value="ATP-DEPENDENT DNA HELICASE HOMOLOG RECG, CHLOROPLASTIC"/>
    <property type="match status" value="1"/>
</dbReference>
<dbReference type="InterPro" id="IPR001650">
    <property type="entry name" value="Helicase_C-like"/>
</dbReference>
<dbReference type="Pfam" id="PF19833">
    <property type="entry name" value="RecG_dom3_C"/>
    <property type="match status" value="1"/>
</dbReference>
<dbReference type="PROSITE" id="PS51192">
    <property type="entry name" value="HELICASE_ATP_BIND_1"/>
    <property type="match status" value="1"/>
</dbReference>
<dbReference type="GO" id="GO:0043138">
    <property type="term" value="F:3'-5' DNA helicase activity"/>
    <property type="evidence" value="ECO:0007669"/>
    <property type="project" value="UniProtKB-EC"/>
</dbReference>
<dbReference type="EC" id="5.6.2.4" evidence="13 15"/>
<evidence type="ECO:0000313" key="18">
    <source>
        <dbReference type="EMBL" id="TCJ14458.1"/>
    </source>
</evidence>
<evidence type="ECO:0000256" key="1">
    <source>
        <dbReference type="ARBA" id="ARBA00007504"/>
    </source>
</evidence>
<dbReference type="SMART" id="SM00487">
    <property type="entry name" value="DEXDc"/>
    <property type="match status" value="1"/>
</dbReference>
<evidence type="ECO:0000256" key="10">
    <source>
        <dbReference type="ARBA" id="ARBA00023204"/>
    </source>
</evidence>
<comment type="catalytic activity">
    <reaction evidence="14 15">
        <text>ATP + H2O = ADP + phosphate + H(+)</text>
        <dbReference type="Rhea" id="RHEA:13065"/>
        <dbReference type="ChEBI" id="CHEBI:15377"/>
        <dbReference type="ChEBI" id="CHEBI:15378"/>
        <dbReference type="ChEBI" id="CHEBI:30616"/>
        <dbReference type="ChEBI" id="CHEBI:43474"/>
        <dbReference type="ChEBI" id="CHEBI:456216"/>
        <dbReference type="EC" id="5.6.2.4"/>
    </reaction>
</comment>
<evidence type="ECO:0000259" key="17">
    <source>
        <dbReference type="PROSITE" id="PS51194"/>
    </source>
</evidence>
<dbReference type="InterPro" id="IPR047112">
    <property type="entry name" value="RecG/Mfd"/>
</dbReference>
<dbReference type="InterPro" id="IPR011545">
    <property type="entry name" value="DEAD/DEAH_box_helicase_dom"/>
</dbReference>
<dbReference type="CDD" id="cd17992">
    <property type="entry name" value="DEXHc_RecG"/>
    <property type="match status" value="1"/>
</dbReference>
<accession>A0A4R1BBY6</accession>
<dbReference type="AlphaFoldDB" id="A0A4R1BBY6"/>
<dbReference type="InterPro" id="IPR033454">
    <property type="entry name" value="RecG_wedge"/>
</dbReference>
<dbReference type="Pfam" id="PF00271">
    <property type="entry name" value="Helicase_C"/>
    <property type="match status" value="1"/>
</dbReference>
<evidence type="ECO:0000256" key="14">
    <source>
        <dbReference type="ARBA" id="ARBA00048988"/>
    </source>
</evidence>
<dbReference type="InterPro" id="IPR027417">
    <property type="entry name" value="P-loop_NTPase"/>
</dbReference>
<evidence type="ECO:0000256" key="12">
    <source>
        <dbReference type="ARBA" id="ARBA00034617"/>
    </source>
</evidence>
<proteinExistence type="inferred from homology"/>
<dbReference type="SUPFAM" id="SSF52540">
    <property type="entry name" value="P-loop containing nucleoside triphosphate hydrolases"/>
    <property type="match status" value="2"/>
</dbReference>
<evidence type="ECO:0000256" key="4">
    <source>
        <dbReference type="ARBA" id="ARBA00022763"/>
    </source>
</evidence>